<organism evidence="1 2">
    <name type="scientific">Aphis craccivora</name>
    <name type="common">Cowpea aphid</name>
    <dbReference type="NCBI Taxonomy" id="307492"/>
    <lineage>
        <taxon>Eukaryota</taxon>
        <taxon>Metazoa</taxon>
        <taxon>Ecdysozoa</taxon>
        <taxon>Arthropoda</taxon>
        <taxon>Hexapoda</taxon>
        <taxon>Insecta</taxon>
        <taxon>Pterygota</taxon>
        <taxon>Neoptera</taxon>
        <taxon>Paraneoptera</taxon>
        <taxon>Hemiptera</taxon>
        <taxon>Sternorrhyncha</taxon>
        <taxon>Aphidomorpha</taxon>
        <taxon>Aphidoidea</taxon>
        <taxon>Aphididae</taxon>
        <taxon>Aphidini</taxon>
        <taxon>Aphis</taxon>
        <taxon>Aphis</taxon>
    </lineage>
</organism>
<evidence type="ECO:0000313" key="2">
    <source>
        <dbReference type="Proteomes" id="UP000478052"/>
    </source>
</evidence>
<keyword evidence="2" id="KW-1185">Reference proteome</keyword>
<keyword evidence="1" id="KW-0695">RNA-directed DNA polymerase</keyword>
<dbReference type="EMBL" id="VUJU01003600">
    <property type="protein sequence ID" value="KAF0757354.1"/>
    <property type="molecule type" value="Genomic_DNA"/>
</dbReference>
<keyword evidence="1" id="KW-0808">Transferase</keyword>
<protein>
    <submittedName>
        <fullName evidence="1">Reverse transcriptase domain-containing protein</fullName>
    </submittedName>
</protein>
<dbReference type="PANTHER" id="PTHR33332">
    <property type="entry name" value="REVERSE TRANSCRIPTASE DOMAIN-CONTAINING PROTEIN"/>
    <property type="match status" value="1"/>
</dbReference>
<feature type="non-terminal residue" evidence="1">
    <location>
        <position position="1"/>
    </location>
</feature>
<sequence>SSLNWFKSYLLNRKQSVKINEVNGNTIGIKNGVPQGSVLEPILCVIYINEIYFNFNTITVHGCVNNKISNQENCKIIKIVGKIVRYLGVVFDNNLKWDFHINNLLEKLRFITFKFIKLKNMAPKQTMKIVYFALYQSNFKYGLLVWDGFRDNILNALVINQNNIVRICLKKFTLERSTKANYREHILLVRLLYKKLLLCTWLRNLT</sequence>
<dbReference type="AlphaFoldDB" id="A0A6G0YJY1"/>
<dbReference type="GO" id="GO:0003964">
    <property type="term" value="F:RNA-directed DNA polymerase activity"/>
    <property type="evidence" value="ECO:0007669"/>
    <property type="project" value="UniProtKB-KW"/>
</dbReference>
<accession>A0A6G0YJY1</accession>
<proteinExistence type="predicted"/>
<dbReference type="Proteomes" id="UP000478052">
    <property type="component" value="Unassembled WGS sequence"/>
</dbReference>
<comment type="caution">
    <text evidence="1">The sequence shown here is derived from an EMBL/GenBank/DDBJ whole genome shotgun (WGS) entry which is preliminary data.</text>
</comment>
<dbReference type="OrthoDB" id="6623690at2759"/>
<name>A0A6G0YJY1_APHCR</name>
<gene>
    <name evidence="1" type="ORF">FWK35_00022591</name>
</gene>
<reference evidence="1 2" key="1">
    <citation type="submission" date="2019-08" db="EMBL/GenBank/DDBJ databases">
        <title>Whole genome of Aphis craccivora.</title>
        <authorList>
            <person name="Voronova N.V."/>
            <person name="Shulinski R.S."/>
            <person name="Bandarenka Y.V."/>
            <person name="Zhorov D.G."/>
            <person name="Warner D."/>
        </authorList>
    </citation>
    <scope>NUCLEOTIDE SEQUENCE [LARGE SCALE GENOMIC DNA]</scope>
    <source>
        <strain evidence="1">180601</strain>
        <tissue evidence="1">Whole Body</tissue>
    </source>
</reference>
<evidence type="ECO:0000313" key="1">
    <source>
        <dbReference type="EMBL" id="KAF0757354.1"/>
    </source>
</evidence>
<keyword evidence="1" id="KW-0548">Nucleotidyltransferase</keyword>